<dbReference type="Gene3D" id="3.30.1240.10">
    <property type="match status" value="1"/>
</dbReference>
<dbReference type="InterPro" id="IPR000150">
    <property type="entry name" value="Cof"/>
</dbReference>
<name>A0ABT7WIA4_9FLAO</name>
<proteinExistence type="predicted"/>
<comment type="caution">
    <text evidence="1">The sequence shown here is derived from an EMBL/GenBank/DDBJ whole genome shotgun (WGS) entry which is preliminary data.</text>
</comment>
<dbReference type="Pfam" id="PF08282">
    <property type="entry name" value="Hydrolase_3"/>
    <property type="match status" value="1"/>
</dbReference>
<dbReference type="InterPro" id="IPR006379">
    <property type="entry name" value="HAD-SF_hydro_IIB"/>
</dbReference>
<protein>
    <submittedName>
        <fullName evidence="1">HAD family hydrolase</fullName>
        <ecNumber evidence="1">3.1.3.-</ecNumber>
    </submittedName>
</protein>
<dbReference type="EMBL" id="JAUDUY010000012">
    <property type="protein sequence ID" value="MDM9632645.1"/>
    <property type="molecule type" value="Genomic_DNA"/>
</dbReference>
<dbReference type="PANTHER" id="PTHR10000:SF8">
    <property type="entry name" value="HAD SUPERFAMILY HYDROLASE-LIKE, TYPE 3"/>
    <property type="match status" value="1"/>
</dbReference>
<evidence type="ECO:0000313" key="2">
    <source>
        <dbReference type="Proteomes" id="UP001174839"/>
    </source>
</evidence>
<dbReference type="PANTHER" id="PTHR10000">
    <property type="entry name" value="PHOSPHOSERINE PHOSPHATASE"/>
    <property type="match status" value="1"/>
</dbReference>
<dbReference type="EC" id="3.1.3.-" evidence="1"/>
<dbReference type="SFLD" id="SFLDG01140">
    <property type="entry name" value="C2.B:_Phosphomannomutase_and_P"/>
    <property type="match status" value="1"/>
</dbReference>
<dbReference type="InterPro" id="IPR036412">
    <property type="entry name" value="HAD-like_sf"/>
</dbReference>
<dbReference type="PROSITE" id="PS01228">
    <property type="entry name" value="COF_1"/>
    <property type="match status" value="1"/>
</dbReference>
<keyword evidence="2" id="KW-1185">Reference proteome</keyword>
<dbReference type="RefSeq" id="WP_289726009.1">
    <property type="nucleotide sequence ID" value="NZ_JAUDUY010000012.1"/>
</dbReference>
<sequence>MDLSPVKLVVTDMDGTLLNSQHEVSPRFFELFEALSRRGVRFAAASGRQYESIAIKLTPILDELVIIAENGGLVRQQGRELLSTPLDAKLRDRVLHRLEEIPGTHTILCGKDTAYLKPPTPEFENLLKEYYGAYEYVDYLIGFPEEIMKIAVYHFESSEAHIYPKVQPFEDQLKVKVSGAHWVDISDPLAHKGHALKLVQEHLGIPPEATMVFGDYNNDLEMLGQAFYSFAMANAHPNVLKTARFRTESNDKGGVETILSTLLQQLG</sequence>
<dbReference type="Gene3D" id="3.40.50.1000">
    <property type="entry name" value="HAD superfamily/HAD-like"/>
    <property type="match status" value="1"/>
</dbReference>
<reference evidence="1" key="1">
    <citation type="submission" date="2023-06" db="EMBL/GenBank/DDBJ databases">
        <title>Robiginitalea aurantiacus sp. nov. and Algoriphagus sediminis sp. nov., isolated from coastal sediment.</title>
        <authorList>
            <person name="Zhou Z.Y."/>
            <person name="An J."/>
            <person name="Jia Y.W."/>
            <person name="Du Z.J."/>
        </authorList>
    </citation>
    <scope>NUCLEOTIDE SEQUENCE</scope>
    <source>
        <strain evidence="1">M39</strain>
    </source>
</reference>
<accession>A0ABT7WIA4</accession>
<evidence type="ECO:0000313" key="1">
    <source>
        <dbReference type="EMBL" id="MDM9632645.1"/>
    </source>
</evidence>
<dbReference type="NCBIfam" id="TIGR00099">
    <property type="entry name" value="Cof-subfamily"/>
    <property type="match status" value="1"/>
</dbReference>
<dbReference type="NCBIfam" id="TIGR01484">
    <property type="entry name" value="HAD-SF-IIB"/>
    <property type="match status" value="1"/>
</dbReference>
<keyword evidence="1" id="KW-0378">Hydrolase</keyword>
<dbReference type="CDD" id="cd07518">
    <property type="entry name" value="HAD_YbiV-Like"/>
    <property type="match status" value="1"/>
</dbReference>
<dbReference type="SFLD" id="SFLDS00003">
    <property type="entry name" value="Haloacid_Dehalogenase"/>
    <property type="match status" value="1"/>
</dbReference>
<dbReference type="SUPFAM" id="SSF56784">
    <property type="entry name" value="HAD-like"/>
    <property type="match status" value="1"/>
</dbReference>
<organism evidence="1 2">
    <name type="scientific">Robiginitalea aurantiaca</name>
    <dbReference type="NCBI Taxonomy" id="3056915"/>
    <lineage>
        <taxon>Bacteria</taxon>
        <taxon>Pseudomonadati</taxon>
        <taxon>Bacteroidota</taxon>
        <taxon>Flavobacteriia</taxon>
        <taxon>Flavobacteriales</taxon>
        <taxon>Flavobacteriaceae</taxon>
        <taxon>Robiginitalea</taxon>
    </lineage>
</organism>
<dbReference type="GO" id="GO:0016787">
    <property type="term" value="F:hydrolase activity"/>
    <property type="evidence" value="ECO:0007669"/>
    <property type="project" value="UniProtKB-KW"/>
</dbReference>
<gene>
    <name evidence="1" type="ORF">QU605_14295</name>
</gene>
<dbReference type="InterPro" id="IPR023214">
    <property type="entry name" value="HAD_sf"/>
</dbReference>
<dbReference type="Proteomes" id="UP001174839">
    <property type="component" value="Unassembled WGS sequence"/>
</dbReference>